<reference evidence="3 4" key="1">
    <citation type="journal article" date="2024" name="IMA Fungus">
        <title>Apiospora arundinis, a panoply of carbohydrate-active enzymes and secondary metabolites.</title>
        <authorList>
            <person name="Sorensen T."/>
            <person name="Petersen C."/>
            <person name="Muurmann A.T."/>
            <person name="Christiansen J.V."/>
            <person name="Brundto M.L."/>
            <person name="Overgaard C.K."/>
            <person name="Boysen A.T."/>
            <person name="Wollenberg R.D."/>
            <person name="Larsen T.O."/>
            <person name="Sorensen J.L."/>
            <person name="Nielsen K.L."/>
            <person name="Sondergaard T.E."/>
        </authorList>
    </citation>
    <scope>NUCLEOTIDE SEQUENCE [LARGE SCALE GENOMIC DNA]</scope>
    <source>
        <strain evidence="3 4">AAU 773</strain>
    </source>
</reference>
<organism evidence="3 4">
    <name type="scientific">Apiospora arundinis</name>
    <dbReference type="NCBI Taxonomy" id="335852"/>
    <lineage>
        <taxon>Eukaryota</taxon>
        <taxon>Fungi</taxon>
        <taxon>Dikarya</taxon>
        <taxon>Ascomycota</taxon>
        <taxon>Pezizomycotina</taxon>
        <taxon>Sordariomycetes</taxon>
        <taxon>Xylariomycetidae</taxon>
        <taxon>Amphisphaeriales</taxon>
        <taxon>Apiosporaceae</taxon>
        <taxon>Apiospora</taxon>
    </lineage>
</organism>
<keyword evidence="4" id="KW-1185">Reference proteome</keyword>
<evidence type="ECO:0000256" key="1">
    <source>
        <dbReference type="SAM" id="MobiDB-lite"/>
    </source>
</evidence>
<sequence length="160" mass="16869">MAEATNQQGVYVIYPVTFEGDSHAISKVAGNVSSAFQSAVMDELRKGGSDPITLGHGSGSHTCNCGELGTFKTLTWVFGLIAGLLVIALVVSMFQTQYNDFLAALRRPRRQTGQPAAGGIPLQETGPLPVPPQRAAGFGEHPYPIRGSSIQGVPGDYPRA</sequence>
<feature type="region of interest" description="Disordered" evidence="1">
    <location>
        <begin position="112"/>
        <end position="160"/>
    </location>
</feature>
<accession>A0ABR2IUA0</accession>
<keyword evidence="2" id="KW-0472">Membrane</keyword>
<dbReference type="Proteomes" id="UP001390339">
    <property type="component" value="Unassembled WGS sequence"/>
</dbReference>
<protein>
    <submittedName>
        <fullName evidence="3">Uncharacterized protein</fullName>
    </submittedName>
</protein>
<feature type="transmembrane region" description="Helical" evidence="2">
    <location>
        <begin position="76"/>
        <end position="94"/>
    </location>
</feature>
<name>A0ABR2IUA0_9PEZI</name>
<dbReference type="EMBL" id="JAPCWZ010000004">
    <property type="protein sequence ID" value="KAK8868209.1"/>
    <property type="molecule type" value="Genomic_DNA"/>
</dbReference>
<keyword evidence="2" id="KW-1133">Transmembrane helix</keyword>
<comment type="caution">
    <text evidence="3">The sequence shown here is derived from an EMBL/GenBank/DDBJ whole genome shotgun (WGS) entry which is preliminary data.</text>
</comment>
<evidence type="ECO:0000256" key="2">
    <source>
        <dbReference type="SAM" id="Phobius"/>
    </source>
</evidence>
<gene>
    <name evidence="3" type="ORF">PGQ11_006787</name>
</gene>
<keyword evidence="2" id="KW-0812">Transmembrane</keyword>
<proteinExistence type="predicted"/>
<evidence type="ECO:0000313" key="4">
    <source>
        <dbReference type="Proteomes" id="UP001390339"/>
    </source>
</evidence>
<evidence type="ECO:0000313" key="3">
    <source>
        <dbReference type="EMBL" id="KAK8868209.1"/>
    </source>
</evidence>